<dbReference type="AlphaFoldDB" id="T0QY86"/>
<reference evidence="2 3" key="1">
    <citation type="submission" date="2012-04" db="EMBL/GenBank/DDBJ databases">
        <title>The Genome Sequence of Saprolegnia declina VS20.</title>
        <authorList>
            <consortium name="The Broad Institute Genome Sequencing Platform"/>
            <person name="Russ C."/>
            <person name="Nusbaum C."/>
            <person name="Tyler B."/>
            <person name="van West P."/>
            <person name="Dieguez-Uribeondo J."/>
            <person name="de Bruijn I."/>
            <person name="Tripathy S."/>
            <person name="Jiang R."/>
            <person name="Young S.K."/>
            <person name="Zeng Q."/>
            <person name="Gargeya S."/>
            <person name="Fitzgerald M."/>
            <person name="Haas B."/>
            <person name="Abouelleil A."/>
            <person name="Alvarado L."/>
            <person name="Arachchi H.M."/>
            <person name="Berlin A."/>
            <person name="Chapman S.B."/>
            <person name="Goldberg J."/>
            <person name="Griggs A."/>
            <person name="Gujja S."/>
            <person name="Hansen M."/>
            <person name="Howarth C."/>
            <person name="Imamovic A."/>
            <person name="Larimer J."/>
            <person name="McCowen C."/>
            <person name="Montmayeur A."/>
            <person name="Murphy C."/>
            <person name="Neiman D."/>
            <person name="Pearson M."/>
            <person name="Priest M."/>
            <person name="Roberts A."/>
            <person name="Saif S."/>
            <person name="Shea T."/>
            <person name="Sisk P."/>
            <person name="Sykes S."/>
            <person name="Wortman J."/>
            <person name="Nusbaum C."/>
            <person name="Birren B."/>
        </authorList>
    </citation>
    <scope>NUCLEOTIDE SEQUENCE [LARGE SCALE GENOMIC DNA]</scope>
    <source>
        <strain evidence="2 3">VS20</strain>
    </source>
</reference>
<evidence type="ECO:0000313" key="2">
    <source>
        <dbReference type="EMBL" id="EQC24728.1"/>
    </source>
</evidence>
<dbReference type="VEuPathDB" id="FungiDB:SDRG_17379"/>
<dbReference type="GeneID" id="19958106"/>
<evidence type="ECO:0000313" key="3">
    <source>
        <dbReference type="Proteomes" id="UP000030762"/>
    </source>
</evidence>
<dbReference type="RefSeq" id="XP_008621843.1">
    <property type="nucleotide sequence ID" value="XM_008623621.1"/>
</dbReference>
<accession>T0QY86</accession>
<feature type="compositionally biased region" description="Acidic residues" evidence="1">
    <location>
        <begin position="542"/>
        <end position="560"/>
    </location>
</feature>
<protein>
    <submittedName>
        <fullName evidence="2">Uncharacterized protein</fullName>
    </submittedName>
</protein>
<keyword evidence="3" id="KW-1185">Reference proteome</keyword>
<feature type="region of interest" description="Disordered" evidence="1">
    <location>
        <begin position="542"/>
        <end position="623"/>
    </location>
</feature>
<proteinExistence type="predicted"/>
<name>T0QY86_SAPDV</name>
<organism evidence="2 3">
    <name type="scientific">Saprolegnia diclina (strain VS20)</name>
    <dbReference type="NCBI Taxonomy" id="1156394"/>
    <lineage>
        <taxon>Eukaryota</taxon>
        <taxon>Sar</taxon>
        <taxon>Stramenopiles</taxon>
        <taxon>Oomycota</taxon>
        <taxon>Saprolegniomycetes</taxon>
        <taxon>Saprolegniales</taxon>
        <taxon>Saprolegniaceae</taxon>
        <taxon>Saprolegnia</taxon>
    </lineage>
</organism>
<dbReference type="Proteomes" id="UP000030762">
    <property type="component" value="Unassembled WGS sequence"/>
</dbReference>
<dbReference type="InParanoid" id="T0QY86"/>
<dbReference type="EMBL" id="JH767444">
    <property type="protein sequence ID" value="EQC24728.1"/>
    <property type="molecule type" value="Genomic_DNA"/>
</dbReference>
<feature type="non-terminal residue" evidence="2">
    <location>
        <position position="650"/>
    </location>
</feature>
<evidence type="ECO:0000256" key="1">
    <source>
        <dbReference type="SAM" id="MobiDB-lite"/>
    </source>
</evidence>
<sequence>MDDFNRCSRVNRLRTNGSYAVPRKSIVSVANCVPNTKSVKRNDRRAIGPPNMPGGFCTIKPLEDAGCFRVETNDIGLYLPWLIMHRGIEVVGEVHAQPLYEFTELSGRTHSSYLKGVRLLKVTDSDFKNVEHAWTHLKQCLGIPAFRNYLRQNVLFMPGDYWAQHTMKHLVLIEQLPDDERRRVMGTWFSQNEAPLPSQLKVASNIVPVNGLLHISLTLLEAVCGAFDPVIRQLWPVIASKPLPEKLYHNNMVDCADVMLGAYSLLREKLLVYMSRFNTAGMDLLKHFFEHLLPLATTFYNKLVRDECKLDDLRSVMPWVAQAFILMNRHHYKLSVLEWICQIDHVEKNHPTLYEALVAHPRCLLDEYMIENQNSIIARTTRATSSAEQVASAAYRTDALQANITALEAAVTTNPTKRDRKTSLKPLVTAMTGPILDIFIAASNKNALVAKMIFKAKKWQVESITATFLPAHQLSLRAFPAWYHYLNEQQQLHHGLPCVRADSSAVELPFEEGPVASADEPMYDAEEAINAMDADILDIDDDDEIDEGADSDDEEAEDDPMGCNGGGESSGFNSNNDLNVSRTIDFNADSDDDSEAQVATNGGMVNVGGNGVAVDSTSDDDWDSVGMTAALDICVDGLDYEPEREPESQQ</sequence>
<gene>
    <name evidence="2" type="ORF">SDRG_17379</name>
</gene>